<evidence type="ECO:0000313" key="3">
    <source>
        <dbReference type="EMBL" id="KAK6489302.1"/>
    </source>
</evidence>
<reference evidence="3 4" key="1">
    <citation type="submission" date="2021-05" db="EMBL/GenBank/DDBJ databases">
        <authorList>
            <person name="Zahm M."/>
            <person name="Klopp C."/>
            <person name="Cabau C."/>
            <person name="Kuhl H."/>
            <person name="Suciu R."/>
            <person name="Ciorpac M."/>
            <person name="Holostenco D."/>
            <person name="Gessner J."/>
            <person name="Wuertz S."/>
            <person name="Hohne C."/>
            <person name="Stock M."/>
            <person name="Gislard M."/>
            <person name="Lluch J."/>
            <person name="Milhes M."/>
            <person name="Lampietro C."/>
            <person name="Lopez Roques C."/>
            <person name="Donnadieu C."/>
            <person name="Du K."/>
            <person name="Schartl M."/>
            <person name="Guiguen Y."/>
        </authorList>
    </citation>
    <scope>NUCLEOTIDE SEQUENCE [LARGE SCALE GENOMIC DNA]</scope>
    <source>
        <strain evidence="3">Hh-F2</strain>
        <tissue evidence="3">Blood</tissue>
    </source>
</reference>
<dbReference type="Proteomes" id="UP001369086">
    <property type="component" value="Unassembled WGS sequence"/>
</dbReference>
<evidence type="ECO:0000259" key="2">
    <source>
        <dbReference type="PROSITE" id="PS50011"/>
    </source>
</evidence>
<sequence>MKRRKIAVAAGFCFSFFLGTLMNLLFIPGFEHHQSNRVHRSDQEEEHADHLQPRAAERRVHRDSVSAEPRNSHPDLARQIHERYNEVVRYRQHRAPWSEAGNPLRPLERRRLMDLAQRGSSEQLKAAEMMNSRPVDFNHGSSFSPLPAKAKLDFDINLNRNMHNPSLMGCSDIDNVTNVQYLGSGYTKAVYKATINETFSVALKSVDFGGHDMENCVKKYASPEDCYRLASYKIVKEMTLLQRLQHPHILKVI</sequence>
<dbReference type="EMBL" id="JAHFZB010000005">
    <property type="protein sequence ID" value="KAK6489302.1"/>
    <property type="molecule type" value="Genomic_DNA"/>
</dbReference>
<dbReference type="PANTHER" id="PTHR46448">
    <property type="entry name" value="PROTEIN KINASE DOMAIN-CONTAINING PROTEIN"/>
    <property type="match status" value="1"/>
</dbReference>
<gene>
    <name evidence="3" type="ORF">HHUSO_G6055</name>
</gene>
<feature type="region of interest" description="Disordered" evidence="1">
    <location>
        <begin position="37"/>
        <end position="78"/>
    </location>
</feature>
<dbReference type="SUPFAM" id="SSF56112">
    <property type="entry name" value="Protein kinase-like (PK-like)"/>
    <property type="match status" value="1"/>
</dbReference>
<comment type="caution">
    <text evidence="3">The sequence shown here is derived from an EMBL/GenBank/DDBJ whole genome shotgun (WGS) entry which is preliminary data.</text>
</comment>
<protein>
    <submittedName>
        <fullName evidence="3">Extracellular tyrosine-protein kinase PKDCC-like</fullName>
    </submittedName>
</protein>
<evidence type="ECO:0000256" key="1">
    <source>
        <dbReference type="SAM" id="MobiDB-lite"/>
    </source>
</evidence>
<dbReference type="Gene3D" id="3.30.200.20">
    <property type="entry name" value="Phosphorylase Kinase, domain 1"/>
    <property type="match status" value="1"/>
</dbReference>
<proteinExistence type="predicted"/>
<name>A0ABR0ZWV6_HUSHU</name>
<dbReference type="InterPro" id="IPR000719">
    <property type="entry name" value="Prot_kinase_dom"/>
</dbReference>
<evidence type="ECO:0000313" key="4">
    <source>
        <dbReference type="Proteomes" id="UP001369086"/>
    </source>
</evidence>
<dbReference type="InterPro" id="IPR042983">
    <property type="entry name" value="PKDCC"/>
</dbReference>
<dbReference type="InterPro" id="IPR011009">
    <property type="entry name" value="Kinase-like_dom_sf"/>
</dbReference>
<organism evidence="3 4">
    <name type="scientific">Huso huso</name>
    <name type="common">Beluga</name>
    <name type="synonym">Acipenser huso</name>
    <dbReference type="NCBI Taxonomy" id="61971"/>
    <lineage>
        <taxon>Eukaryota</taxon>
        <taxon>Metazoa</taxon>
        <taxon>Chordata</taxon>
        <taxon>Craniata</taxon>
        <taxon>Vertebrata</taxon>
        <taxon>Euteleostomi</taxon>
        <taxon>Actinopterygii</taxon>
        <taxon>Chondrostei</taxon>
        <taxon>Acipenseriformes</taxon>
        <taxon>Acipenseridae</taxon>
        <taxon>Huso</taxon>
    </lineage>
</organism>
<dbReference type="PROSITE" id="PS50011">
    <property type="entry name" value="PROTEIN_KINASE_DOM"/>
    <property type="match status" value="1"/>
</dbReference>
<dbReference type="PANTHER" id="PTHR46448:SF3">
    <property type="entry name" value="EXTRACELLULAR TYROSINE-PROTEIN KINASE PKDCC"/>
    <property type="match status" value="1"/>
</dbReference>
<keyword evidence="4" id="KW-1185">Reference proteome</keyword>
<feature type="domain" description="Protein kinase" evidence="2">
    <location>
        <begin position="176"/>
        <end position="253"/>
    </location>
</feature>
<accession>A0ABR0ZWV6</accession>